<evidence type="ECO:0000313" key="2">
    <source>
        <dbReference type="EMBL" id="KAF2400019.1"/>
    </source>
</evidence>
<evidence type="ECO:0000313" key="3">
    <source>
        <dbReference type="Proteomes" id="UP000799640"/>
    </source>
</evidence>
<dbReference type="PANTHER" id="PTHR43591">
    <property type="entry name" value="METHYLTRANSFERASE"/>
    <property type="match status" value="1"/>
</dbReference>
<keyword evidence="3" id="KW-1185">Reference proteome</keyword>
<dbReference type="EMBL" id="ML996696">
    <property type="protein sequence ID" value="KAF2400019.1"/>
    <property type="molecule type" value="Genomic_DNA"/>
</dbReference>
<dbReference type="InterPro" id="IPR029063">
    <property type="entry name" value="SAM-dependent_MTases_sf"/>
</dbReference>
<dbReference type="Gene3D" id="3.40.50.150">
    <property type="entry name" value="Vaccinia Virus protein VP39"/>
    <property type="match status" value="1"/>
</dbReference>
<gene>
    <name evidence="2" type="ORF">EJ06DRAFT_530788</name>
</gene>
<dbReference type="AlphaFoldDB" id="A0A6G1HW24"/>
<accession>A0A6G1HW24</accession>
<dbReference type="GO" id="GO:0032259">
    <property type="term" value="P:methylation"/>
    <property type="evidence" value="ECO:0007669"/>
    <property type="project" value="UniProtKB-KW"/>
</dbReference>
<keyword evidence="2" id="KW-0808">Transferase</keyword>
<dbReference type="GO" id="GO:0008168">
    <property type="term" value="F:methyltransferase activity"/>
    <property type="evidence" value="ECO:0007669"/>
    <property type="project" value="UniProtKB-KW"/>
</dbReference>
<dbReference type="Proteomes" id="UP000799640">
    <property type="component" value="Unassembled WGS sequence"/>
</dbReference>
<dbReference type="PANTHER" id="PTHR43591:SF14">
    <property type="entry name" value="METHYLTRANSFERASE"/>
    <property type="match status" value="1"/>
</dbReference>
<dbReference type="Pfam" id="PF13489">
    <property type="entry name" value="Methyltransf_23"/>
    <property type="match status" value="1"/>
</dbReference>
<protein>
    <submittedName>
        <fullName evidence="2">S-adenosyl-L-methionine-dependent methyltransferase</fullName>
    </submittedName>
</protein>
<sequence length="286" mass="33471">MEHERLNLQFYVLKNLFGNRNYFAPIGSPCRILDIGTGTGRWVLEMAEEFPNAQLTGTDLSLSFEENPFDNVRFLIEDNSQDDWGSKTYDYIHTRVLLGSFKDFRALINRSFRYLEPGGWMESQELYPTVYCDDGTMPEDHPFLEWSRNLDEAAMSCRVPIRTGNKMKRWYEQAGFVDVHEEVMKMPINPWPKDPQYKLLGRFWEQSLLDGLQAFSLRYFSTAFGWTKEEIEVYLVRVRQALSDRRVHAYHRIYVVWGRKPTEAEARERAQRAANTSGIPPIGSAR</sequence>
<dbReference type="OrthoDB" id="2013972at2759"/>
<proteinExistence type="predicted"/>
<keyword evidence="2" id="KW-0489">Methyltransferase</keyword>
<feature type="region of interest" description="Disordered" evidence="1">
    <location>
        <begin position="267"/>
        <end position="286"/>
    </location>
</feature>
<name>A0A6G1HW24_9PEZI</name>
<dbReference type="SUPFAM" id="SSF53335">
    <property type="entry name" value="S-adenosyl-L-methionine-dependent methyltransferases"/>
    <property type="match status" value="1"/>
</dbReference>
<evidence type="ECO:0000256" key="1">
    <source>
        <dbReference type="SAM" id="MobiDB-lite"/>
    </source>
</evidence>
<organism evidence="2 3">
    <name type="scientific">Trichodelitschia bisporula</name>
    <dbReference type="NCBI Taxonomy" id="703511"/>
    <lineage>
        <taxon>Eukaryota</taxon>
        <taxon>Fungi</taxon>
        <taxon>Dikarya</taxon>
        <taxon>Ascomycota</taxon>
        <taxon>Pezizomycotina</taxon>
        <taxon>Dothideomycetes</taxon>
        <taxon>Dothideomycetes incertae sedis</taxon>
        <taxon>Phaeotrichales</taxon>
        <taxon>Phaeotrichaceae</taxon>
        <taxon>Trichodelitschia</taxon>
    </lineage>
</organism>
<dbReference type="CDD" id="cd02440">
    <property type="entry name" value="AdoMet_MTases"/>
    <property type="match status" value="1"/>
</dbReference>
<reference evidence="2" key="1">
    <citation type="journal article" date="2020" name="Stud. Mycol.">
        <title>101 Dothideomycetes genomes: a test case for predicting lifestyles and emergence of pathogens.</title>
        <authorList>
            <person name="Haridas S."/>
            <person name="Albert R."/>
            <person name="Binder M."/>
            <person name="Bloem J."/>
            <person name="Labutti K."/>
            <person name="Salamov A."/>
            <person name="Andreopoulos B."/>
            <person name="Baker S."/>
            <person name="Barry K."/>
            <person name="Bills G."/>
            <person name="Bluhm B."/>
            <person name="Cannon C."/>
            <person name="Castanera R."/>
            <person name="Culley D."/>
            <person name="Daum C."/>
            <person name="Ezra D."/>
            <person name="Gonzalez J."/>
            <person name="Henrissat B."/>
            <person name="Kuo A."/>
            <person name="Liang C."/>
            <person name="Lipzen A."/>
            <person name="Lutzoni F."/>
            <person name="Magnuson J."/>
            <person name="Mondo S."/>
            <person name="Nolan M."/>
            <person name="Ohm R."/>
            <person name="Pangilinan J."/>
            <person name="Park H.-J."/>
            <person name="Ramirez L."/>
            <person name="Alfaro M."/>
            <person name="Sun H."/>
            <person name="Tritt A."/>
            <person name="Yoshinaga Y."/>
            <person name="Zwiers L.-H."/>
            <person name="Turgeon B."/>
            <person name="Goodwin S."/>
            <person name="Spatafora J."/>
            <person name="Crous P."/>
            <person name="Grigoriev I."/>
        </authorList>
    </citation>
    <scope>NUCLEOTIDE SEQUENCE</scope>
    <source>
        <strain evidence="2">CBS 262.69</strain>
    </source>
</reference>